<evidence type="ECO:0000256" key="4">
    <source>
        <dbReference type="ARBA" id="ARBA00022679"/>
    </source>
</evidence>
<dbReference type="Proteomes" id="UP000784435">
    <property type="component" value="Unassembled WGS sequence"/>
</dbReference>
<dbReference type="GO" id="GO:0008478">
    <property type="term" value="F:pyridoxal kinase activity"/>
    <property type="evidence" value="ECO:0007669"/>
    <property type="project" value="UniProtKB-EC"/>
</dbReference>
<reference evidence="16" key="1">
    <citation type="journal article" date="2021" name="PeerJ">
        <title>Extensive microbial diversity within the chicken gut microbiome revealed by metagenomics and culture.</title>
        <authorList>
            <person name="Gilroy R."/>
            <person name="Ravi A."/>
            <person name="Getino M."/>
            <person name="Pursley I."/>
            <person name="Horton D.L."/>
            <person name="Alikhan N.F."/>
            <person name="Baker D."/>
            <person name="Gharbi K."/>
            <person name="Hall N."/>
            <person name="Watson M."/>
            <person name="Adriaenssens E.M."/>
            <person name="Foster-Nyarko E."/>
            <person name="Jarju S."/>
            <person name="Secka A."/>
            <person name="Antonio M."/>
            <person name="Oren A."/>
            <person name="Chaudhuri R.R."/>
            <person name="La Ragione R."/>
            <person name="Hildebrand F."/>
            <person name="Pallen M.J."/>
        </authorList>
    </citation>
    <scope>NUCLEOTIDE SEQUENCE</scope>
    <source>
        <strain evidence="16">ChiGjej5B5-7349</strain>
    </source>
</reference>
<keyword evidence="7 16" id="KW-0418">Kinase</keyword>
<evidence type="ECO:0000256" key="2">
    <source>
        <dbReference type="ARBA" id="ARBA00009879"/>
    </source>
</evidence>
<evidence type="ECO:0000256" key="10">
    <source>
        <dbReference type="ARBA" id="ARBA00042307"/>
    </source>
</evidence>
<accession>A0A921MCV5</accession>
<dbReference type="Pfam" id="PF08543">
    <property type="entry name" value="Phos_pyr_kin"/>
    <property type="match status" value="1"/>
</dbReference>
<dbReference type="GO" id="GO:0046872">
    <property type="term" value="F:metal ion binding"/>
    <property type="evidence" value="ECO:0007669"/>
    <property type="project" value="UniProtKB-KW"/>
</dbReference>
<sequence length="291" mass="30161">MTDSPGTTLSPVPRILTIAGSDVSGGAGLEADLKMFTEYGAFGTAVVTCIVTFDPAASFEHDITFIDTDAIVKQLDSTLAVHDFAVIKSGMLGSVDSALALAASLRENHLPYVFDPVLVCKGSGTMVDLKDLFVENLVPLATVITPNLEEAATLTDREPIQSVDGMIEAARDIRAMGAQHVVVKGGARLAGPDAIDVLLEATPDGDRITVFSAPKAHDRMVNGAGCSFASAIAAGLATGADVAEAVRQAKLRVAHGIAASLTNATGVDSLFHPAARVRPQEGLAVTVEQRD</sequence>
<evidence type="ECO:0000313" key="16">
    <source>
        <dbReference type="EMBL" id="HJG79894.1"/>
    </source>
</evidence>
<gene>
    <name evidence="16" type="ORF">K8V08_05740</name>
</gene>
<keyword evidence="4" id="KW-0808">Transferase</keyword>
<dbReference type="GO" id="GO:0005829">
    <property type="term" value="C:cytosol"/>
    <property type="evidence" value="ECO:0007669"/>
    <property type="project" value="TreeGrafter"/>
</dbReference>
<dbReference type="CDD" id="cd01169">
    <property type="entry name" value="HMPP_kinase"/>
    <property type="match status" value="1"/>
</dbReference>
<comment type="function">
    <text evidence="1">Catalyzes the phosphorylation of hydroxymethylpyrimidine phosphate (HMP-P) to HMP-PP, and of HMP to HMP-P.</text>
</comment>
<evidence type="ECO:0000256" key="14">
    <source>
        <dbReference type="ARBA" id="ARBA00049293"/>
    </source>
</evidence>
<evidence type="ECO:0000256" key="7">
    <source>
        <dbReference type="ARBA" id="ARBA00022777"/>
    </source>
</evidence>
<evidence type="ECO:0000256" key="12">
    <source>
        <dbReference type="ARBA" id="ARBA00042396"/>
    </source>
</evidence>
<keyword evidence="8" id="KW-0067">ATP-binding</keyword>
<evidence type="ECO:0000256" key="1">
    <source>
        <dbReference type="ARBA" id="ARBA00003848"/>
    </source>
</evidence>
<evidence type="ECO:0000256" key="8">
    <source>
        <dbReference type="ARBA" id="ARBA00022840"/>
    </source>
</evidence>
<comment type="catalytic activity">
    <reaction evidence="14">
        <text>pyridoxal + ATP = pyridoxal 5'-phosphate + ADP + H(+)</text>
        <dbReference type="Rhea" id="RHEA:10224"/>
        <dbReference type="ChEBI" id="CHEBI:15378"/>
        <dbReference type="ChEBI" id="CHEBI:17310"/>
        <dbReference type="ChEBI" id="CHEBI:30616"/>
        <dbReference type="ChEBI" id="CHEBI:456216"/>
        <dbReference type="ChEBI" id="CHEBI:597326"/>
        <dbReference type="EC" id="2.7.1.35"/>
    </reaction>
</comment>
<protein>
    <recommendedName>
        <fullName evidence="3">pyridoxal kinase</fullName>
        <ecNumber evidence="3">2.7.1.35</ecNumber>
    </recommendedName>
    <alternativeName>
        <fullName evidence="11">PN/PL/PM kinase</fullName>
    </alternativeName>
    <alternativeName>
        <fullName evidence="12">Pyridoxal kinase</fullName>
    </alternativeName>
    <alternativeName>
        <fullName evidence="10">Pyridoxamine kinase</fullName>
    </alternativeName>
    <alternativeName>
        <fullName evidence="13">Vitamin B6 kinase</fullName>
    </alternativeName>
</protein>
<evidence type="ECO:0000256" key="13">
    <source>
        <dbReference type="ARBA" id="ARBA00042531"/>
    </source>
</evidence>
<evidence type="ECO:0000256" key="3">
    <source>
        <dbReference type="ARBA" id="ARBA00012104"/>
    </source>
</evidence>
<dbReference type="Gene3D" id="3.40.1190.20">
    <property type="match status" value="1"/>
</dbReference>
<evidence type="ECO:0000259" key="15">
    <source>
        <dbReference type="Pfam" id="PF08543"/>
    </source>
</evidence>
<keyword evidence="5" id="KW-0479">Metal-binding</keyword>
<dbReference type="EMBL" id="DYUK01000120">
    <property type="protein sequence ID" value="HJG79894.1"/>
    <property type="molecule type" value="Genomic_DNA"/>
</dbReference>
<dbReference type="InterPro" id="IPR029056">
    <property type="entry name" value="Ribokinase-like"/>
</dbReference>
<comment type="caution">
    <text evidence="16">The sequence shown here is derived from an EMBL/GenBank/DDBJ whole genome shotgun (WGS) entry which is preliminary data.</text>
</comment>
<reference evidence="16" key="2">
    <citation type="submission" date="2021-09" db="EMBL/GenBank/DDBJ databases">
        <authorList>
            <person name="Gilroy R."/>
        </authorList>
    </citation>
    <scope>NUCLEOTIDE SEQUENCE</scope>
    <source>
        <strain evidence="16">ChiGjej5B5-7349</strain>
    </source>
</reference>
<organism evidence="16 17">
    <name type="scientific">Brevibacterium senegalense</name>
    <dbReference type="NCBI Taxonomy" id="1033736"/>
    <lineage>
        <taxon>Bacteria</taxon>
        <taxon>Bacillati</taxon>
        <taxon>Actinomycetota</taxon>
        <taxon>Actinomycetes</taxon>
        <taxon>Micrococcales</taxon>
        <taxon>Brevibacteriaceae</taxon>
        <taxon>Brevibacterium</taxon>
    </lineage>
</organism>
<dbReference type="PANTHER" id="PTHR20858">
    <property type="entry name" value="PHOSPHOMETHYLPYRIMIDINE KINASE"/>
    <property type="match status" value="1"/>
</dbReference>
<dbReference type="SUPFAM" id="SSF53613">
    <property type="entry name" value="Ribokinase-like"/>
    <property type="match status" value="1"/>
</dbReference>
<dbReference type="GO" id="GO:0009228">
    <property type="term" value="P:thiamine biosynthetic process"/>
    <property type="evidence" value="ECO:0007669"/>
    <property type="project" value="InterPro"/>
</dbReference>
<evidence type="ECO:0000256" key="5">
    <source>
        <dbReference type="ARBA" id="ARBA00022723"/>
    </source>
</evidence>
<evidence type="ECO:0000256" key="9">
    <source>
        <dbReference type="ARBA" id="ARBA00022842"/>
    </source>
</evidence>
<dbReference type="EC" id="2.7.1.35" evidence="3"/>
<dbReference type="GO" id="GO:0008902">
    <property type="term" value="F:hydroxymethylpyrimidine kinase activity"/>
    <property type="evidence" value="ECO:0007669"/>
    <property type="project" value="TreeGrafter"/>
</dbReference>
<dbReference type="GO" id="GO:0008972">
    <property type="term" value="F:phosphomethylpyrimidine kinase activity"/>
    <property type="evidence" value="ECO:0007669"/>
    <property type="project" value="InterPro"/>
</dbReference>
<feature type="domain" description="Pyridoxamine kinase/Phosphomethylpyrimidine kinase" evidence="15">
    <location>
        <begin position="22"/>
        <end position="263"/>
    </location>
</feature>
<keyword evidence="6" id="KW-0547">Nucleotide-binding</keyword>
<dbReference type="InterPro" id="IPR013749">
    <property type="entry name" value="PM/HMP-P_kinase-1"/>
</dbReference>
<dbReference type="PANTHER" id="PTHR20858:SF19">
    <property type="entry name" value="PYRIDOXINE KINASE"/>
    <property type="match status" value="1"/>
</dbReference>
<evidence type="ECO:0000256" key="6">
    <source>
        <dbReference type="ARBA" id="ARBA00022741"/>
    </source>
</evidence>
<evidence type="ECO:0000256" key="11">
    <source>
        <dbReference type="ARBA" id="ARBA00042348"/>
    </source>
</evidence>
<comment type="similarity">
    <text evidence="2">Belongs to the ThiD family.</text>
</comment>
<name>A0A921MCV5_9MICO</name>
<evidence type="ECO:0000313" key="17">
    <source>
        <dbReference type="Proteomes" id="UP000784435"/>
    </source>
</evidence>
<keyword evidence="9" id="KW-0460">Magnesium</keyword>
<dbReference type="AlphaFoldDB" id="A0A921MCV5"/>
<dbReference type="GO" id="GO:0005524">
    <property type="term" value="F:ATP binding"/>
    <property type="evidence" value="ECO:0007669"/>
    <property type="project" value="UniProtKB-KW"/>
</dbReference>
<proteinExistence type="inferred from homology"/>
<dbReference type="InterPro" id="IPR004399">
    <property type="entry name" value="HMP/HMP-P_kinase_dom"/>
</dbReference>